<dbReference type="EMBL" id="BNED01000005">
    <property type="protein sequence ID" value="GHI76780.1"/>
    <property type="molecule type" value="Genomic_DNA"/>
</dbReference>
<dbReference type="Proteomes" id="UP000608522">
    <property type="component" value="Unassembled WGS sequence"/>
</dbReference>
<protein>
    <submittedName>
        <fullName evidence="2">Uncharacterized protein</fullName>
    </submittedName>
</protein>
<comment type="caution">
    <text evidence="2">The sequence shown here is derived from an EMBL/GenBank/DDBJ whole genome shotgun (WGS) entry which is preliminary data.</text>
</comment>
<proteinExistence type="predicted"/>
<keyword evidence="3" id="KW-1185">Reference proteome</keyword>
<organism evidence="2 3">
    <name type="scientific">Streptomyces spororaveus</name>
    <dbReference type="NCBI Taxonomy" id="284039"/>
    <lineage>
        <taxon>Bacteria</taxon>
        <taxon>Bacillati</taxon>
        <taxon>Actinomycetota</taxon>
        <taxon>Actinomycetes</taxon>
        <taxon>Kitasatosporales</taxon>
        <taxon>Streptomycetaceae</taxon>
        <taxon>Streptomyces</taxon>
    </lineage>
</organism>
<feature type="region of interest" description="Disordered" evidence="1">
    <location>
        <begin position="1"/>
        <end position="20"/>
    </location>
</feature>
<accession>A0ABQ3T8R4</accession>
<evidence type="ECO:0000256" key="1">
    <source>
        <dbReference type="SAM" id="MobiDB-lite"/>
    </source>
</evidence>
<reference evidence="3" key="1">
    <citation type="submission" date="2023-07" db="EMBL/GenBank/DDBJ databases">
        <title>Whole genome shotgun sequence of Streptomyces spororaveus NBRC 15456.</title>
        <authorList>
            <person name="Komaki H."/>
            <person name="Tamura T."/>
        </authorList>
    </citation>
    <scope>NUCLEOTIDE SEQUENCE [LARGE SCALE GENOMIC DNA]</scope>
    <source>
        <strain evidence="3">NBRC 15456</strain>
    </source>
</reference>
<gene>
    <name evidence="2" type="ORF">Sspor_23410</name>
</gene>
<name>A0ABQ3T8R4_9ACTN</name>
<evidence type="ECO:0000313" key="2">
    <source>
        <dbReference type="EMBL" id="GHI76780.1"/>
    </source>
</evidence>
<sequence length="66" mass="7342">MACQYRRVEGPDPARSDQPDAHALNLTLSAEPVNPPAHVNLRGRAPMTLHGRLWRILSGWTGMEPE</sequence>
<evidence type="ECO:0000313" key="3">
    <source>
        <dbReference type="Proteomes" id="UP000608522"/>
    </source>
</evidence>